<dbReference type="Pfam" id="PF08291">
    <property type="entry name" value="Peptidase_M15_3"/>
    <property type="match status" value="1"/>
</dbReference>
<evidence type="ECO:0000256" key="7">
    <source>
        <dbReference type="ARBA" id="ARBA00022833"/>
    </source>
</evidence>
<dbReference type="GO" id="GO:0006508">
    <property type="term" value="P:proteolysis"/>
    <property type="evidence" value="ECO:0007669"/>
    <property type="project" value="UniProtKB-KW"/>
</dbReference>
<evidence type="ECO:0000256" key="2">
    <source>
        <dbReference type="ARBA" id="ARBA00004776"/>
    </source>
</evidence>
<dbReference type="InterPro" id="IPR013230">
    <property type="entry name" value="Peptidase_M15A_C"/>
</dbReference>
<comment type="cofactor">
    <cofactor evidence="1">
        <name>Zn(2+)</name>
        <dbReference type="ChEBI" id="CHEBI:29105"/>
    </cofactor>
</comment>
<evidence type="ECO:0000256" key="3">
    <source>
        <dbReference type="ARBA" id="ARBA00022670"/>
    </source>
</evidence>
<keyword evidence="9" id="KW-0961">Cell wall biogenesis/degradation</keyword>
<comment type="pathway">
    <text evidence="2">Cell wall biogenesis; cell wall polysaccharide biosynthesis.</text>
</comment>
<evidence type="ECO:0000256" key="4">
    <source>
        <dbReference type="ARBA" id="ARBA00022723"/>
    </source>
</evidence>
<dbReference type="GO" id="GO:0008237">
    <property type="term" value="F:metallopeptidase activity"/>
    <property type="evidence" value="ECO:0007669"/>
    <property type="project" value="UniProtKB-KW"/>
</dbReference>
<evidence type="ECO:0000313" key="14">
    <source>
        <dbReference type="Proteomes" id="UP000294919"/>
    </source>
</evidence>
<keyword evidence="8" id="KW-0482">Metalloprotease</keyword>
<dbReference type="EMBL" id="SLWV01000025">
    <property type="protein sequence ID" value="TCO70634.1"/>
    <property type="molecule type" value="Genomic_DNA"/>
</dbReference>
<evidence type="ECO:0000256" key="6">
    <source>
        <dbReference type="ARBA" id="ARBA00022801"/>
    </source>
</evidence>
<dbReference type="AlphaFoldDB" id="A0A4R2KCK9"/>
<keyword evidence="7" id="KW-0862">Zinc</keyword>
<proteinExistence type="inferred from homology"/>
<keyword evidence="3" id="KW-0645">Protease</keyword>
<reference evidence="13 14" key="1">
    <citation type="submission" date="2019-03" db="EMBL/GenBank/DDBJ databases">
        <title>Genomic Encyclopedia of Type Strains, Phase IV (KMG-IV): sequencing the most valuable type-strain genomes for metagenomic binning, comparative biology and taxonomic classification.</title>
        <authorList>
            <person name="Goeker M."/>
        </authorList>
    </citation>
    <scope>NUCLEOTIDE SEQUENCE [LARGE SCALE GENOMIC DNA]</scope>
    <source>
        <strain evidence="13 14">DSM 102940</strain>
    </source>
</reference>
<organism evidence="13 14">
    <name type="scientific">Marinisporobacter balticus</name>
    <dbReference type="NCBI Taxonomy" id="2018667"/>
    <lineage>
        <taxon>Bacteria</taxon>
        <taxon>Bacillati</taxon>
        <taxon>Bacillota</taxon>
        <taxon>Clostridia</taxon>
        <taxon>Peptostreptococcales</taxon>
        <taxon>Thermotaleaceae</taxon>
        <taxon>Marinisporobacter</taxon>
    </lineage>
</organism>
<protein>
    <recommendedName>
        <fullName evidence="11">Murein endopeptidase K</fullName>
    </recommendedName>
</protein>
<evidence type="ECO:0000256" key="1">
    <source>
        <dbReference type="ARBA" id="ARBA00001947"/>
    </source>
</evidence>
<dbReference type="PANTHER" id="PTHR37425">
    <property type="match status" value="1"/>
</dbReference>
<evidence type="ECO:0000256" key="10">
    <source>
        <dbReference type="ARBA" id="ARBA00093448"/>
    </source>
</evidence>
<evidence type="ECO:0000256" key="11">
    <source>
        <dbReference type="ARBA" id="ARBA00093666"/>
    </source>
</evidence>
<accession>A0A4R2KCK9</accession>
<name>A0A4R2KCK9_9FIRM</name>
<dbReference type="SUPFAM" id="SSF55166">
    <property type="entry name" value="Hedgehog/DD-peptidase"/>
    <property type="match status" value="1"/>
</dbReference>
<evidence type="ECO:0000256" key="8">
    <source>
        <dbReference type="ARBA" id="ARBA00023049"/>
    </source>
</evidence>
<evidence type="ECO:0000256" key="5">
    <source>
        <dbReference type="ARBA" id="ARBA00022729"/>
    </source>
</evidence>
<keyword evidence="14" id="KW-1185">Reference proteome</keyword>
<keyword evidence="5" id="KW-0732">Signal</keyword>
<gene>
    <name evidence="13" type="ORF">EV214_1254</name>
</gene>
<keyword evidence="6" id="KW-0378">Hydrolase</keyword>
<feature type="domain" description="Peptidase M15A C-terminal" evidence="12">
    <location>
        <begin position="12"/>
        <end position="112"/>
    </location>
</feature>
<evidence type="ECO:0000259" key="12">
    <source>
        <dbReference type="Pfam" id="PF08291"/>
    </source>
</evidence>
<dbReference type="Gene3D" id="3.30.1380.10">
    <property type="match status" value="1"/>
</dbReference>
<comment type="caution">
    <text evidence="13">The sequence shown here is derived from an EMBL/GenBank/DDBJ whole genome shotgun (WGS) entry which is preliminary data.</text>
</comment>
<dbReference type="GO" id="GO:0046872">
    <property type="term" value="F:metal ion binding"/>
    <property type="evidence" value="ECO:0007669"/>
    <property type="project" value="UniProtKB-KW"/>
</dbReference>
<dbReference type="OrthoDB" id="5242612at2"/>
<comment type="similarity">
    <text evidence="10">Belongs to the peptidase M15 family.</text>
</comment>
<evidence type="ECO:0000256" key="9">
    <source>
        <dbReference type="ARBA" id="ARBA00023316"/>
    </source>
</evidence>
<sequence>MIQVFKDFKVCKNFKLSEFVCKEGKNEVVIDEKLLDTLQKLRDYFNKQVIINSAYRSPSYNKKIDGSSKSQHLLGKAVDITVPGISPEKVASAGILLGFTGIGIYETFTHLDVRETLVNKAGRKYDFWDMRKRR</sequence>
<evidence type="ECO:0000313" key="13">
    <source>
        <dbReference type="EMBL" id="TCO70634.1"/>
    </source>
</evidence>
<dbReference type="InterPro" id="IPR010275">
    <property type="entry name" value="MepK"/>
</dbReference>
<keyword evidence="4" id="KW-0479">Metal-binding</keyword>
<dbReference type="RefSeq" id="WP_132246942.1">
    <property type="nucleotide sequence ID" value="NZ_SLWV01000025.1"/>
</dbReference>
<dbReference type="GO" id="GO:0071555">
    <property type="term" value="P:cell wall organization"/>
    <property type="evidence" value="ECO:0007669"/>
    <property type="project" value="UniProtKB-KW"/>
</dbReference>
<dbReference type="Proteomes" id="UP000294919">
    <property type="component" value="Unassembled WGS sequence"/>
</dbReference>
<dbReference type="PANTHER" id="PTHR37425:SF1">
    <property type="entry name" value="OUTER MEMBRANE PROTEIN"/>
    <property type="match status" value="1"/>
</dbReference>
<dbReference type="InterPro" id="IPR009045">
    <property type="entry name" value="Zn_M74/Hedgehog-like"/>
</dbReference>